<evidence type="ECO:0000256" key="8">
    <source>
        <dbReference type="ARBA" id="ARBA00023065"/>
    </source>
</evidence>
<dbReference type="InParanoid" id="A0A3P8W216"/>
<comment type="similarity">
    <text evidence="2">Belongs to the major facilitator (TC 2.A.1) superfamily. Organic cation transporter (TC 2.A.1.19) family.</text>
</comment>
<evidence type="ECO:0000256" key="1">
    <source>
        <dbReference type="ARBA" id="ARBA00004127"/>
    </source>
</evidence>
<evidence type="ECO:0000313" key="13">
    <source>
        <dbReference type="Ensembl" id="ENSCSEP00000018605.1"/>
    </source>
</evidence>
<evidence type="ECO:0000256" key="6">
    <source>
        <dbReference type="ARBA" id="ARBA00022840"/>
    </source>
</evidence>
<evidence type="ECO:0000256" key="5">
    <source>
        <dbReference type="ARBA" id="ARBA00022741"/>
    </source>
</evidence>
<feature type="transmembrane region" description="Helical" evidence="11">
    <location>
        <begin position="264"/>
        <end position="282"/>
    </location>
</feature>
<name>A0A3P8W216_CYNSE</name>
<dbReference type="Gene3D" id="1.20.1250.20">
    <property type="entry name" value="MFS general substrate transporter like domains"/>
    <property type="match status" value="1"/>
</dbReference>
<keyword evidence="7 11" id="KW-1133">Transmembrane helix</keyword>
<dbReference type="Proteomes" id="UP000265120">
    <property type="component" value="Chromosome 19"/>
</dbReference>
<evidence type="ECO:0000256" key="9">
    <source>
        <dbReference type="ARBA" id="ARBA00023136"/>
    </source>
</evidence>
<dbReference type="OMA" id="CNIASIT"/>
<keyword evidence="3" id="KW-0813">Transport</keyword>
<keyword evidence="9 11" id="KW-0472">Membrane</keyword>
<sequence>MESSKIRDYDSITSFLGSWGRFQVRVFLALAISILPNGFIGIYIVFVGDTPSHECFVPESYNISEEWRNVTIPVETNNGVEKRSSCSRLSLEVVRGYSQSNKFPHVDVNVSEIPLEPCLDGWTYSREIYQSTIVTEWDLVCDNGYKIPLTTSIHYVGVLLGALVSGQMSDRYGRKLSLFSMMALQTVSITAQIFSPSWEVFCLIFFFAGAGGFSNYIIAFVLGTEILSPKVRIVFCSLGVFMASATGYMLMPAVAYFLRDWRMLLIPMAGCGLIYFPLWWFVPESPRWLLIQGRVEEAEAILRGAAKENHIEAPEAIFTREEIEVSLEKKDDKYNIFVILSNCNVFLMTLMCSILWVIITIGYYALILNTSKLHGNPYINTFLSAVAEVPAYLVALLLLQRLPRRLCQSSSLLLGGVMILSVQLVPSDLPVVAVCLEMLGKFGITAAFCVVYAVTSELFPTVIRNTAMGCCSLAARIGTIISPFIIYLGQYFPPLPYILMGTLAICGAFLCVLLPESFGKTLPETLPQMQQISPPAGSMLQPHCKLDF</sequence>
<evidence type="ECO:0000256" key="10">
    <source>
        <dbReference type="ARBA" id="ARBA00023180"/>
    </source>
</evidence>
<dbReference type="GO" id="GO:0006811">
    <property type="term" value="P:monoatomic ion transport"/>
    <property type="evidence" value="ECO:0007669"/>
    <property type="project" value="UniProtKB-KW"/>
</dbReference>
<feature type="transmembrane region" description="Helical" evidence="11">
    <location>
        <begin position="495"/>
        <end position="514"/>
    </location>
</feature>
<feature type="transmembrane region" description="Helical" evidence="11">
    <location>
        <begin position="176"/>
        <end position="194"/>
    </location>
</feature>
<evidence type="ECO:0000256" key="11">
    <source>
        <dbReference type="SAM" id="Phobius"/>
    </source>
</evidence>
<protein>
    <submittedName>
        <fullName evidence="13">Solute carrier family 22 member 4</fullName>
    </submittedName>
</protein>
<reference evidence="13" key="3">
    <citation type="submission" date="2025-09" db="UniProtKB">
        <authorList>
            <consortium name="Ensembl"/>
        </authorList>
    </citation>
    <scope>IDENTIFICATION</scope>
</reference>
<evidence type="ECO:0000256" key="3">
    <source>
        <dbReference type="ARBA" id="ARBA00022448"/>
    </source>
</evidence>
<feature type="domain" description="Major facilitator superfamily (MFS) profile" evidence="12">
    <location>
        <begin position="93"/>
        <end position="519"/>
    </location>
</feature>
<keyword evidence="5" id="KW-0547">Nucleotide-binding</keyword>
<dbReference type="InterPro" id="IPR005829">
    <property type="entry name" value="Sugar_transporter_CS"/>
</dbReference>
<feature type="transmembrane region" description="Helical" evidence="11">
    <location>
        <begin position="26"/>
        <end position="46"/>
    </location>
</feature>
<dbReference type="GO" id="GO:0005524">
    <property type="term" value="F:ATP binding"/>
    <property type="evidence" value="ECO:0007669"/>
    <property type="project" value="UniProtKB-KW"/>
</dbReference>
<organism evidence="13 14">
    <name type="scientific">Cynoglossus semilaevis</name>
    <name type="common">Tongue sole</name>
    <dbReference type="NCBI Taxonomy" id="244447"/>
    <lineage>
        <taxon>Eukaryota</taxon>
        <taxon>Metazoa</taxon>
        <taxon>Chordata</taxon>
        <taxon>Craniata</taxon>
        <taxon>Vertebrata</taxon>
        <taxon>Euteleostomi</taxon>
        <taxon>Actinopterygii</taxon>
        <taxon>Neopterygii</taxon>
        <taxon>Teleostei</taxon>
        <taxon>Neoteleostei</taxon>
        <taxon>Acanthomorphata</taxon>
        <taxon>Carangaria</taxon>
        <taxon>Pleuronectiformes</taxon>
        <taxon>Pleuronectoidei</taxon>
        <taxon>Cynoglossidae</taxon>
        <taxon>Cynoglossinae</taxon>
        <taxon>Cynoglossus</taxon>
    </lineage>
</organism>
<accession>A0A3P8W216</accession>
<keyword evidence="8" id="KW-0406">Ion transport</keyword>
<dbReference type="STRING" id="244447.ENSCSEP00000018605"/>
<dbReference type="PROSITE" id="PS00216">
    <property type="entry name" value="SUGAR_TRANSPORT_1"/>
    <property type="match status" value="1"/>
</dbReference>
<evidence type="ECO:0000256" key="2">
    <source>
        <dbReference type="ARBA" id="ARBA00009203"/>
    </source>
</evidence>
<dbReference type="InterPro" id="IPR020846">
    <property type="entry name" value="MFS_dom"/>
</dbReference>
<evidence type="ECO:0000259" key="12">
    <source>
        <dbReference type="PROSITE" id="PS50850"/>
    </source>
</evidence>
<feature type="transmembrane region" description="Helical" evidence="11">
    <location>
        <begin position="406"/>
        <end position="425"/>
    </location>
</feature>
<dbReference type="PROSITE" id="PS50850">
    <property type="entry name" value="MFS"/>
    <property type="match status" value="1"/>
</dbReference>
<dbReference type="FunFam" id="1.20.1250.20:FF:000070">
    <property type="entry name" value="Solute carrier family 22 member 5"/>
    <property type="match status" value="1"/>
</dbReference>
<comment type="subcellular location">
    <subcellularLocation>
        <location evidence="1">Endomembrane system</location>
        <topology evidence="1">Multi-pass membrane protein</topology>
    </subcellularLocation>
</comment>
<dbReference type="Ensembl" id="ENSCSET00000018836.1">
    <property type="protein sequence ID" value="ENSCSEP00000018605.1"/>
    <property type="gene ID" value="ENSCSEG00000011904.1"/>
</dbReference>
<proteinExistence type="inferred from homology"/>
<dbReference type="Pfam" id="PF00083">
    <property type="entry name" value="Sugar_tr"/>
    <property type="match status" value="1"/>
</dbReference>
<dbReference type="GO" id="GO:0015651">
    <property type="term" value="F:quaternary ammonium group transmembrane transporter activity"/>
    <property type="evidence" value="ECO:0007669"/>
    <property type="project" value="UniProtKB-ARBA"/>
</dbReference>
<keyword evidence="10" id="KW-0325">Glycoprotein</keyword>
<keyword evidence="14" id="KW-1185">Reference proteome</keyword>
<reference evidence="13 14" key="1">
    <citation type="journal article" date="2014" name="Nat. Genet.">
        <title>Whole-genome sequence of a flatfish provides insights into ZW sex chromosome evolution and adaptation to a benthic lifestyle.</title>
        <authorList>
            <person name="Chen S."/>
            <person name="Zhang G."/>
            <person name="Shao C."/>
            <person name="Huang Q."/>
            <person name="Liu G."/>
            <person name="Zhang P."/>
            <person name="Song W."/>
            <person name="An N."/>
            <person name="Chalopin D."/>
            <person name="Volff J.N."/>
            <person name="Hong Y."/>
            <person name="Li Q."/>
            <person name="Sha Z."/>
            <person name="Zhou H."/>
            <person name="Xie M."/>
            <person name="Yu Q."/>
            <person name="Liu Y."/>
            <person name="Xiang H."/>
            <person name="Wang N."/>
            <person name="Wu K."/>
            <person name="Yang C."/>
            <person name="Zhou Q."/>
            <person name="Liao X."/>
            <person name="Yang L."/>
            <person name="Hu Q."/>
            <person name="Zhang J."/>
            <person name="Meng L."/>
            <person name="Jin L."/>
            <person name="Tian Y."/>
            <person name="Lian J."/>
            <person name="Yang J."/>
            <person name="Miao G."/>
            <person name="Liu S."/>
            <person name="Liang Z."/>
            <person name="Yan F."/>
            <person name="Li Y."/>
            <person name="Sun B."/>
            <person name="Zhang H."/>
            <person name="Zhang J."/>
            <person name="Zhu Y."/>
            <person name="Du M."/>
            <person name="Zhao Y."/>
            <person name="Schartl M."/>
            <person name="Tang Q."/>
            <person name="Wang J."/>
        </authorList>
    </citation>
    <scope>NUCLEOTIDE SEQUENCE</scope>
</reference>
<feature type="transmembrane region" description="Helical" evidence="11">
    <location>
        <begin position="145"/>
        <end position="164"/>
    </location>
</feature>
<feature type="transmembrane region" description="Helical" evidence="11">
    <location>
        <begin position="466"/>
        <end position="489"/>
    </location>
</feature>
<feature type="transmembrane region" description="Helical" evidence="11">
    <location>
        <begin position="234"/>
        <end position="258"/>
    </location>
</feature>
<dbReference type="GeneTree" id="ENSGT00940000167667"/>
<dbReference type="GO" id="GO:0012505">
    <property type="term" value="C:endomembrane system"/>
    <property type="evidence" value="ECO:0007669"/>
    <property type="project" value="UniProtKB-SubCell"/>
</dbReference>
<evidence type="ECO:0000313" key="14">
    <source>
        <dbReference type="Proteomes" id="UP000265120"/>
    </source>
</evidence>
<dbReference type="PANTHER" id="PTHR24064">
    <property type="entry name" value="SOLUTE CARRIER FAMILY 22 MEMBER"/>
    <property type="match status" value="1"/>
</dbReference>
<feature type="transmembrane region" description="Helical" evidence="11">
    <location>
        <begin position="200"/>
        <end position="222"/>
    </location>
</feature>
<evidence type="ECO:0000256" key="7">
    <source>
        <dbReference type="ARBA" id="ARBA00022989"/>
    </source>
</evidence>
<keyword evidence="6" id="KW-0067">ATP-binding</keyword>
<dbReference type="InterPro" id="IPR005828">
    <property type="entry name" value="MFS_sugar_transport-like"/>
</dbReference>
<feature type="transmembrane region" description="Helical" evidence="11">
    <location>
        <begin position="378"/>
        <end position="399"/>
    </location>
</feature>
<dbReference type="AlphaFoldDB" id="A0A3P8W216"/>
<reference evidence="13" key="2">
    <citation type="submission" date="2025-08" db="UniProtKB">
        <authorList>
            <consortium name="Ensembl"/>
        </authorList>
    </citation>
    <scope>IDENTIFICATION</scope>
</reference>
<dbReference type="InterPro" id="IPR036259">
    <property type="entry name" value="MFS_trans_sf"/>
</dbReference>
<feature type="transmembrane region" description="Helical" evidence="11">
    <location>
        <begin position="336"/>
        <end position="366"/>
    </location>
</feature>
<dbReference type="SUPFAM" id="SSF103473">
    <property type="entry name" value="MFS general substrate transporter"/>
    <property type="match status" value="1"/>
</dbReference>
<keyword evidence="4 11" id="KW-0812">Transmembrane</keyword>
<evidence type="ECO:0000256" key="4">
    <source>
        <dbReference type="ARBA" id="ARBA00022692"/>
    </source>
</evidence>
<dbReference type="GO" id="GO:0016020">
    <property type="term" value="C:membrane"/>
    <property type="evidence" value="ECO:0007669"/>
    <property type="project" value="InterPro"/>
</dbReference>